<evidence type="ECO:0000313" key="2">
    <source>
        <dbReference type="Proteomes" id="UP000277582"/>
    </source>
</evidence>
<dbReference type="EMBL" id="RCOS01000021">
    <property type="protein sequence ID" value="RSN78336.1"/>
    <property type="molecule type" value="Genomic_DNA"/>
</dbReference>
<sequence length="64" mass="7505">MIVWDVFWVVFPVKKEGNFYLLRGLNIVSGEIKEKIVKLEDPSLLEFSLLDFSDELEGWDRVMA</sequence>
<proteinExistence type="predicted"/>
<accession>A0A3R9X993</accession>
<keyword evidence="2" id="KW-1185">Reference proteome</keyword>
<name>A0A3R9X993_9CREN</name>
<reference evidence="1 2" key="1">
    <citation type="submission" date="2018-10" db="EMBL/GenBank/DDBJ databases">
        <title>Co-occurring genomic capacity for anaerobic methane metabolism and dissimilatory sulfite reduction discovered in the Korarchaeota.</title>
        <authorList>
            <person name="Mckay L.J."/>
            <person name="Dlakic M."/>
            <person name="Fields M.W."/>
            <person name="Delmont T.O."/>
            <person name="Eren A.M."/>
            <person name="Jay Z.J."/>
            <person name="Klingelsmith K.B."/>
            <person name="Rusch D.B."/>
            <person name="Inskeep W.P."/>
        </authorList>
    </citation>
    <scope>NUCLEOTIDE SEQUENCE [LARGE SCALE GENOMIC DNA]</scope>
    <source>
        <strain evidence="1 2">MDKW</strain>
    </source>
</reference>
<dbReference type="AlphaFoldDB" id="A0A3R9X993"/>
<protein>
    <submittedName>
        <fullName evidence="1">Uncharacterized protein</fullName>
    </submittedName>
</protein>
<organism evidence="1 2">
    <name type="scientific">Candidatus Methanodesulfokora washburnensis</name>
    <dbReference type="NCBI Taxonomy" id="2478471"/>
    <lineage>
        <taxon>Archaea</taxon>
        <taxon>Thermoproteota</taxon>
        <taxon>Candidatus Korarchaeia</taxon>
        <taxon>Candidatus Korarchaeia incertae sedis</taxon>
        <taxon>Candidatus Methanodesulfokora</taxon>
    </lineage>
</organism>
<evidence type="ECO:0000313" key="1">
    <source>
        <dbReference type="EMBL" id="RSN78336.1"/>
    </source>
</evidence>
<dbReference type="RefSeq" id="WP_125670237.1">
    <property type="nucleotide sequence ID" value="NZ_RCOS01000021.1"/>
</dbReference>
<gene>
    <name evidence="1" type="ORF">D6D85_01235</name>
</gene>
<dbReference type="Proteomes" id="UP000277582">
    <property type="component" value="Unassembled WGS sequence"/>
</dbReference>
<comment type="caution">
    <text evidence="1">The sequence shown here is derived from an EMBL/GenBank/DDBJ whole genome shotgun (WGS) entry which is preliminary data.</text>
</comment>